<feature type="transmembrane region" description="Helical" evidence="3">
    <location>
        <begin position="105"/>
        <end position="124"/>
    </location>
</feature>
<dbReference type="OrthoDB" id="206201at2759"/>
<reference evidence="5 6" key="1">
    <citation type="journal article" date="2013" name="Curr. Biol.">
        <title>The Genome of the Foraminiferan Reticulomyxa filosa.</title>
        <authorList>
            <person name="Glockner G."/>
            <person name="Hulsmann N."/>
            <person name="Schleicher M."/>
            <person name="Noegel A.A."/>
            <person name="Eichinger L."/>
            <person name="Gallinger C."/>
            <person name="Pawlowski J."/>
            <person name="Sierra R."/>
            <person name="Euteneuer U."/>
            <person name="Pillet L."/>
            <person name="Moustafa A."/>
            <person name="Platzer M."/>
            <person name="Groth M."/>
            <person name="Szafranski K."/>
            <person name="Schliwa M."/>
        </authorList>
    </citation>
    <scope>NUCLEOTIDE SEQUENCE [LARGE SCALE GENOMIC DNA]</scope>
</reference>
<dbReference type="Proteomes" id="UP000023152">
    <property type="component" value="Unassembled WGS sequence"/>
</dbReference>
<dbReference type="InterPro" id="IPR003137">
    <property type="entry name" value="PA_domain"/>
</dbReference>
<evidence type="ECO:0000256" key="3">
    <source>
        <dbReference type="SAM" id="Phobius"/>
    </source>
</evidence>
<keyword evidence="1" id="KW-0732">Signal</keyword>
<dbReference type="SUPFAM" id="SSF52025">
    <property type="entry name" value="PA domain"/>
    <property type="match status" value="1"/>
</dbReference>
<dbReference type="Gene3D" id="3.50.30.30">
    <property type="match status" value="1"/>
</dbReference>
<keyword evidence="3" id="KW-0812">Transmembrane</keyword>
<organism evidence="5 6">
    <name type="scientific">Reticulomyxa filosa</name>
    <dbReference type="NCBI Taxonomy" id="46433"/>
    <lineage>
        <taxon>Eukaryota</taxon>
        <taxon>Sar</taxon>
        <taxon>Rhizaria</taxon>
        <taxon>Retaria</taxon>
        <taxon>Foraminifera</taxon>
        <taxon>Monothalamids</taxon>
        <taxon>Reticulomyxidae</taxon>
        <taxon>Reticulomyxa</taxon>
    </lineage>
</organism>
<gene>
    <name evidence="5" type="ORF">RFI_33331</name>
</gene>
<protein>
    <submittedName>
        <fullName evidence="5">Protease domain-containing protein</fullName>
    </submittedName>
</protein>
<dbReference type="GO" id="GO:0008233">
    <property type="term" value="F:peptidase activity"/>
    <property type="evidence" value="ECO:0007669"/>
    <property type="project" value="UniProtKB-KW"/>
</dbReference>
<keyword evidence="6" id="KW-1185">Reference proteome</keyword>
<evidence type="ECO:0000256" key="1">
    <source>
        <dbReference type="ARBA" id="ARBA00022729"/>
    </source>
</evidence>
<evidence type="ECO:0000313" key="5">
    <source>
        <dbReference type="EMBL" id="ETO04071.1"/>
    </source>
</evidence>
<dbReference type="EMBL" id="ASPP01030510">
    <property type="protein sequence ID" value="ETO04071.1"/>
    <property type="molecule type" value="Genomic_DNA"/>
</dbReference>
<keyword evidence="2" id="KW-0325">Glycoprotein</keyword>
<dbReference type="AlphaFoldDB" id="X6LRN3"/>
<feature type="domain" description="PA" evidence="4">
    <location>
        <begin position="11"/>
        <end position="77"/>
    </location>
</feature>
<keyword evidence="5" id="KW-0378">Hydrolase</keyword>
<keyword evidence="3" id="KW-0472">Membrane</keyword>
<evidence type="ECO:0000313" key="6">
    <source>
        <dbReference type="Proteomes" id="UP000023152"/>
    </source>
</evidence>
<comment type="caution">
    <text evidence="5">The sequence shown here is derived from an EMBL/GenBank/DDBJ whole genome shotgun (WGS) entry which is preliminary data.</text>
</comment>
<dbReference type="PANTHER" id="PTHR22702">
    <property type="entry name" value="PROTEASE-ASSOCIATED DOMAIN-CONTAINING PROTEIN"/>
    <property type="match status" value="1"/>
</dbReference>
<dbReference type="InterPro" id="IPR046450">
    <property type="entry name" value="PA_dom_sf"/>
</dbReference>
<evidence type="ECO:0000259" key="4">
    <source>
        <dbReference type="Pfam" id="PF02225"/>
    </source>
</evidence>
<name>X6LRN3_RETFI</name>
<keyword evidence="5" id="KW-0645">Protease</keyword>
<dbReference type="GO" id="GO:0006508">
    <property type="term" value="P:proteolysis"/>
    <property type="evidence" value="ECO:0007669"/>
    <property type="project" value="UniProtKB-KW"/>
</dbReference>
<dbReference type="PANTHER" id="PTHR22702:SF1">
    <property type="entry name" value="PROTEASE-ASSOCIATED DOMAIN-CONTAINING PROTEIN 1"/>
    <property type="match status" value="1"/>
</dbReference>
<evidence type="ECO:0000256" key="2">
    <source>
        <dbReference type="ARBA" id="ARBA00023180"/>
    </source>
</evidence>
<accession>X6LRN3</accession>
<keyword evidence="3" id="KW-1133">Transmembrane helix</keyword>
<dbReference type="Pfam" id="PF02225">
    <property type="entry name" value="PA"/>
    <property type="match status" value="1"/>
</dbReference>
<sequence length="134" mass="15237">MSEAEVLASYLNGSIVLMNRDNCTFSTKVKNAQTLGAIGVIIGNGKDDENQYVSMLGEGNTSTIDITSIFILYDDFQYLYDLLYNSPENIIYAMIDSDGLFQDTYFFQDIVIFGSVFCLFFFFGKKKKKKKKLF</sequence>
<proteinExistence type="predicted"/>